<evidence type="ECO:0000259" key="2">
    <source>
        <dbReference type="PROSITE" id="PS50967"/>
    </source>
</evidence>
<evidence type="ECO:0000313" key="3">
    <source>
        <dbReference type="EMBL" id="CAL8136548.1"/>
    </source>
</evidence>
<gene>
    <name evidence="3" type="ORF">ODALV1_LOCUS26496</name>
</gene>
<protein>
    <recommendedName>
        <fullName evidence="2">HRDC domain-containing protein</fullName>
    </recommendedName>
</protein>
<keyword evidence="4" id="KW-1185">Reference proteome</keyword>
<feature type="domain" description="HRDC" evidence="2">
    <location>
        <begin position="51"/>
        <end position="131"/>
    </location>
</feature>
<organism evidence="3 4">
    <name type="scientific">Orchesella dallaii</name>
    <dbReference type="NCBI Taxonomy" id="48710"/>
    <lineage>
        <taxon>Eukaryota</taxon>
        <taxon>Metazoa</taxon>
        <taxon>Ecdysozoa</taxon>
        <taxon>Arthropoda</taxon>
        <taxon>Hexapoda</taxon>
        <taxon>Collembola</taxon>
        <taxon>Entomobryomorpha</taxon>
        <taxon>Entomobryoidea</taxon>
        <taxon>Orchesellidae</taxon>
        <taxon>Orchesellinae</taxon>
        <taxon>Orchesella</taxon>
    </lineage>
</organism>
<dbReference type="SUPFAM" id="SSF47819">
    <property type="entry name" value="HRDC-like"/>
    <property type="match status" value="1"/>
</dbReference>
<dbReference type="EMBL" id="CAXLJM020000111">
    <property type="protein sequence ID" value="CAL8136548.1"/>
    <property type="molecule type" value="Genomic_DNA"/>
</dbReference>
<dbReference type="InterPro" id="IPR002121">
    <property type="entry name" value="HRDC_dom"/>
</dbReference>
<reference evidence="3 4" key="1">
    <citation type="submission" date="2024-08" db="EMBL/GenBank/DDBJ databases">
        <authorList>
            <person name="Cucini C."/>
            <person name="Frati F."/>
        </authorList>
    </citation>
    <scope>NUCLEOTIDE SEQUENCE [LARGE SCALE GENOMIC DNA]</scope>
</reference>
<feature type="compositionally biased region" description="Basic residues" evidence="1">
    <location>
        <begin position="297"/>
        <end position="312"/>
    </location>
</feature>
<dbReference type="Pfam" id="PF00570">
    <property type="entry name" value="HRDC"/>
    <property type="match status" value="1"/>
</dbReference>
<dbReference type="Proteomes" id="UP001642540">
    <property type="component" value="Unassembled WGS sequence"/>
</dbReference>
<sequence length="312" mass="36646">MKVQYKDFLMDSYNVSHSHDIMMKPYFFPKPRSTSSSEYDKLIKSYSKLSSLENFVLFDELFSFRDELAKARDKPRQKVLTHEQIAKICVESPKTIGELEKLISSIKYWNNSDKMKVIDCVAQHKSTGTNARRLPMFCMSSDSESDESFEVVVNYNVSRKVEVCDFQCPSVNLQNESDLIENACKDAKHSVIVENENVILDEGEKMNVEIECIDLDEDSIELVESCKNIPTIYDRIDSVNVNDITDDDLLANWDAIRRSKMPKYLQNYLRTKRRKHRRAFIHAERERKGMTRIDFHRRGKIDKRQGRKYRRP</sequence>
<name>A0ABP1RV43_9HEXA</name>
<proteinExistence type="predicted"/>
<evidence type="ECO:0000313" key="4">
    <source>
        <dbReference type="Proteomes" id="UP001642540"/>
    </source>
</evidence>
<comment type="caution">
    <text evidence="3">The sequence shown here is derived from an EMBL/GenBank/DDBJ whole genome shotgun (WGS) entry which is preliminary data.</text>
</comment>
<dbReference type="PROSITE" id="PS50967">
    <property type="entry name" value="HRDC"/>
    <property type="match status" value="1"/>
</dbReference>
<accession>A0ABP1RV43</accession>
<dbReference type="Gene3D" id="1.10.150.80">
    <property type="entry name" value="HRDC domain"/>
    <property type="match status" value="1"/>
</dbReference>
<evidence type="ECO:0000256" key="1">
    <source>
        <dbReference type="SAM" id="MobiDB-lite"/>
    </source>
</evidence>
<dbReference type="InterPro" id="IPR010997">
    <property type="entry name" value="HRDC-like_sf"/>
</dbReference>
<feature type="region of interest" description="Disordered" evidence="1">
    <location>
        <begin position="293"/>
        <end position="312"/>
    </location>
</feature>
<dbReference type="InterPro" id="IPR044876">
    <property type="entry name" value="HRDC_dom_sf"/>
</dbReference>